<dbReference type="InterPro" id="IPR011990">
    <property type="entry name" value="TPR-like_helical_dom_sf"/>
</dbReference>
<dbReference type="Pfam" id="PF13174">
    <property type="entry name" value="TPR_6"/>
    <property type="match status" value="1"/>
</dbReference>
<accession>A0ABT3MVW4</accession>
<dbReference type="SUPFAM" id="SSF48452">
    <property type="entry name" value="TPR-like"/>
    <property type="match status" value="1"/>
</dbReference>
<reference evidence="4 5" key="1">
    <citation type="submission" date="2022-10" db="EMBL/GenBank/DDBJ databases">
        <title>High-quality genome sequences of two octocoral-associated bacteria, Endozoicomonas euniceicola EF212 and Endozoicomonas gorgoniicola PS125.</title>
        <authorList>
            <person name="Chiou Y.-J."/>
            <person name="Chen Y.-H."/>
        </authorList>
    </citation>
    <scope>NUCLEOTIDE SEQUENCE [LARGE SCALE GENOMIC DNA]</scope>
    <source>
        <strain evidence="4 5">PS125</strain>
    </source>
</reference>
<evidence type="ECO:0000313" key="4">
    <source>
        <dbReference type="EMBL" id="MCW7553495.1"/>
    </source>
</evidence>
<proteinExistence type="inferred from homology"/>
<comment type="similarity">
    <text evidence="1">Belongs to the CpoB family.</text>
</comment>
<dbReference type="PROSITE" id="PS50005">
    <property type="entry name" value="TPR"/>
    <property type="match status" value="2"/>
</dbReference>
<evidence type="ECO:0000256" key="3">
    <source>
        <dbReference type="SAM" id="MobiDB-lite"/>
    </source>
</evidence>
<sequence length="296" mass="33040" precursor="true">MSLKPLSSSFLILASLLAVPVLAAVPVVESLPTAEVVRETAQDATPVSAPESVERVIQSAQTQQVSEENSQPRSQSANSTAYFLNQIEELRKRNMTLEGRVEELEFQLRQNEAEFRDRYLDLDARISRAMGDQPASDLTGDRSANISQAAEPGNSPVQLPARQSPEELMAGREQTEYQAAFGLIRDRKFDQALVALRRLLEEYPDGKLSDNVQYWLGEVLMAQGKLEPARDEFRVVMEQYPDSDKVPDAAYKLGRLYDLLGDKAEARKYLESVVSQYPESSAARLSDTYLQSMSDS</sequence>
<dbReference type="RefSeq" id="WP_262568318.1">
    <property type="nucleotide sequence ID" value="NZ_JAPFCC010000001.1"/>
</dbReference>
<protein>
    <recommendedName>
        <fullName evidence="1">Cell division coordinator CpoB</fullName>
    </recommendedName>
</protein>
<gene>
    <name evidence="4" type="primary">ybgF</name>
    <name evidence="1" type="synonym">cpoB</name>
    <name evidence="4" type="ORF">NX722_12845</name>
</gene>
<feature type="coiled-coil region" evidence="1">
    <location>
        <begin position="87"/>
        <end position="114"/>
    </location>
</feature>
<keyword evidence="1" id="KW-0175">Coiled coil</keyword>
<feature type="chain" id="PRO_5044934129" description="Cell division coordinator CpoB" evidence="1">
    <location>
        <begin position="24"/>
        <end position="296"/>
    </location>
</feature>
<evidence type="ECO:0000256" key="1">
    <source>
        <dbReference type="HAMAP-Rule" id="MF_02066"/>
    </source>
</evidence>
<comment type="caution">
    <text evidence="4">The sequence shown here is derived from an EMBL/GenBank/DDBJ whole genome shotgun (WGS) entry which is preliminary data.</text>
</comment>
<dbReference type="Pfam" id="PF14559">
    <property type="entry name" value="TPR_19"/>
    <property type="match status" value="1"/>
</dbReference>
<comment type="function">
    <text evidence="1">Mediates coordination of peptidoglycan synthesis and outer membrane constriction during cell division.</text>
</comment>
<dbReference type="NCBIfam" id="TIGR02795">
    <property type="entry name" value="tol_pal_ybgF"/>
    <property type="match status" value="1"/>
</dbReference>
<keyword evidence="1" id="KW-0131">Cell cycle</keyword>
<keyword evidence="2" id="KW-0802">TPR repeat</keyword>
<dbReference type="EMBL" id="JAPFCC010000001">
    <property type="protein sequence ID" value="MCW7553495.1"/>
    <property type="molecule type" value="Genomic_DNA"/>
</dbReference>
<name>A0ABT3MVW4_9GAMM</name>
<keyword evidence="5" id="KW-1185">Reference proteome</keyword>
<keyword evidence="1" id="KW-0132">Cell division</keyword>
<feature type="region of interest" description="Disordered" evidence="3">
    <location>
        <begin position="42"/>
        <end position="79"/>
    </location>
</feature>
<organism evidence="4 5">
    <name type="scientific">Endozoicomonas gorgoniicola</name>
    <dbReference type="NCBI Taxonomy" id="1234144"/>
    <lineage>
        <taxon>Bacteria</taxon>
        <taxon>Pseudomonadati</taxon>
        <taxon>Pseudomonadota</taxon>
        <taxon>Gammaproteobacteria</taxon>
        <taxon>Oceanospirillales</taxon>
        <taxon>Endozoicomonadaceae</taxon>
        <taxon>Endozoicomonas</taxon>
    </lineage>
</organism>
<keyword evidence="1" id="KW-0574">Periplasm</keyword>
<feature type="compositionally biased region" description="Polar residues" evidence="3">
    <location>
        <begin position="58"/>
        <end position="79"/>
    </location>
</feature>
<feature type="signal peptide" evidence="1">
    <location>
        <begin position="1"/>
        <end position="23"/>
    </location>
</feature>
<dbReference type="Proteomes" id="UP001209854">
    <property type="component" value="Unassembled WGS sequence"/>
</dbReference>
<dbReference type="InterPro" id="IPR019734">
    <property type="entry name" value="TPR_rpt"/>
</dbReference>
<evidence type="ECO:0000256" key="2">
    <source>
        <dbReference type="PROSITE-ProRule" id="PRU00339"/>
    </source>
</evidence>
<feature type="repeat" description="TPR" evidence="2">
    <location>
        <begin position="247"/>
        <end position="280"/>
    </location>
</feature>
<keyword evidence="1" id="KW-0732">Signal</keyword>
<feature type="region of interest" description="Disordered" evidence="3">
    <location>
        <begin position="131"/>
        <end position="160"/>
    </location>
</feature>
<dbReference type="HAMAP" id="MF_02066">
    <property type="entry name" value="CpoB"/>
    <property type="match status" value="1"/>
</dbReference>
<comment type="subcellular location">
    <subcellularLocation>
        <location evidence="1">Periplasm</location>
    </subcellularLocation>
</comment>
<dbReference type="Gene3D" id="1.25.40.10">
    <property type="entry name" value="Tetratricopeptide repeat domain"/>
    <property type="match status" value="1"/>
</dbReference>
<dbReference type="InterPro" id="IPR014162">
    <property type="entry name" value="CpoB_C"/>
</dbReference>
<dbReference type="InterPro" id="IPR034706">
    <property type="entry name" value="CpoB"/>
</dbReference>
<evidence type="ECO:0000313" key="5">
    <source>
        <dbReference type="Proteomes" id="UP001209854"/>
    </source>
</evidence>
<dbReference type="Gene3D" id="1.20.5.110">
    <property type="match status" value="1"/>
</dbReference>
<feature type="repeat" description="TPR" evidence="2">
    <location>
        <begin position="210"/>
        <end position="243"/>
    </location>
</feature>